<dbReference type="Proteomes" id="UP000593663">
    <property type="component" value="Chromosome 2"/>
</dbReference>
<gene>
    <name evidence="2" type="ORF">GCM10019071_31700</name>
    <name evidence="3" type="ORF">H5V43_21375</name>
    <name evidence="1" type="ORF">SFOMI_4478</name>
</gene>
<protein>
    <submittedName>
        <fullName evidence="1">Uncharacterized protein</fullName>
    </submittedName>
</protein>
<sequence length="55" mass="5338">MGADAWLRPCGDQAKLAALAGDAGEGGLVAGGMGDRLFPRGNSGRVSHGAAGTRG</sequence>
<dbReference type="AlphaFoldDB" id="A0A292ZM25"/>
<dbReference type="Proteomes" id="UP000221538">
    <property type="component" value="Unassembled WGS sequence"/>
</dbReference>
<dbReference type="RefSeq" id="WP_157009793.1">
    <property type="nucleotide sequence ID" value="NZ_BATN01000198.1"/>
</dbReference>
<reference evidence="2" key="9">
    <citation type="submission" date="2024-05" db="EMBL/GenBank/DDBJ databases">
        <authorList>
            <person name="Sun Q."/>
            <person name="Sedlacek I."/>
        </authorList>
    </citation>
    <scope>NUCLEOTIDE SEQUENCE</scope>
    <source>
        <strain evidence="2">CCM 7327</strain>
    </source>
</reference>
<proteinExistence type="predicted"/>
<reference evidence="1 4" key="2">
    <citation type="journal article" date="2013" name="Environ. Sci. Technol.">
        <title>The 4-tert-butylphenol-utilizing bacterium Sphingobium fuliginis OMI can degrade bisphenols via phenolic ring hydroxylation and meta-cleavage pathway.</title>
        <authorList>
            <person name="Ogata Y."/>
            <person name="Goda S."/>
            <person name="Toyama T."/>
            <person name="Sei K."/>
            <person name="Ike M."/>
        </authorList>
    </citation>
    <scope>NUCLEOTIDE SEQUENCE [LARGE SCALE GENOMIC DNA]</scope>
    <source>
        <strain evidence="1 4">OMI</strain>
    </source>
</reference>
<accession>A0A292ZM25</accession>
<evidence type="ECO:0000313" key="1">
    <source>
        <dbReference type="EMBL" id="GAY23900.1"/>
    </source>
</evidence>
<evidence type="ECO:0000313" key="3">
    <source>
        <dbReference type="EMBL" id="QOT73750.1"/>
    </source>
</evidence>
<dbReference type="KEGG" id="sbar:H5V43_21375"/>
<reference evidence="1 4" key="1">
    <citation type="journal article" date="2013" name="Biodegradation">
        <title>Occurrence of 4-tert-butylphenol (4-t-BP) biodegradation in an aquatic sample caused by the presence of Spirodela polyrrhiza and isolation of a 4-t-BP-utilizing bacterium.</title>
        <authorList>
            <person name="Ogata Y."/>
            <person name="Toyama T."/>
            <person name="Yu N."/>
            <person name="Wang X."/>
            <person name="Sei K."/>
            <person name="Ike M."/>
        </authorList>
    </citation>
    <scope>NUCLEOTIDE SEQUENCE [LARGE SCALE GENOMIC DNA]</scope>
    <source>
        <strain evidence="1 4">OMI</strain>
    </source>
</reference>
<evidence type="ECO:0000313" key="2">
    <source>
        <dbReference type="EMBL" id="GFZ98894.1"/>
    </source>
</evidence>
<dbReference type="EMBL" id="BMDU01000007">
    <property type="protein sequence ID" value="GFZ98894.1"/>
    <property type="molecule type" value="Genomic_DNA"/>
</dbReference>
<dbReference type="Proteomes" id="UP000628109">
    <property type="component" value="Unassembled WGS sequence"/>
</dbReference>
<evidence type="ECO:0000313" key="5">
    <source>
        <dbReference type="Proteomes" id="UP000593663"/>
    </source>
</evidence>
<name>A0A292ZM25_SPHSA</name>
<dbReference type="EMBL" id="BEWI01000032">
    <property type="protein sequence ID" value="GAY23900.1"/>
    <property type="molecule type" value="Genomic_DNA"/>
</dbReference>
<reference evidence="5" key="7">
    <citation type="submission" date="2020-08" db="EMBL/GenBank/DDBJ databases">
        <title>Complete genome sequence of Sphingobium barthaii strain KK22, a high-molecular-weight polycyclic aromatic hydrocarbon-degrading soil bacterium.</title>
        <authorList>
            <person name="Mori J.F."/>
            <person name="Kanaly R.A."/>
        </authorList>
    </citation>
    <scope>NUCLEOTIDE SEQUENCE [LARGE SCALE GENOMIC DNA]</scope>
    <source>
        <strain evidence="5">KK22</strain>
    </source>
</reference>
<reference evidence="6" key="6">
    <citation type="journal article" date="2019" name="Int. J. Syst. Evol. Microbiol.">
        <title>The Global Catalogue of Microorganisms (GCM) 10K type strain sequencing project: providing services to taxonomists for standard genome sequencing and annotation.</title>
        <authorList>
            <consortium name="The Broad Institute Genomics Platform"/>
            <consortium name="The Broad Institute Genome Sequencing Center for Infectious Disease"/>
            <person name="Wu L."/>
            <person name="Ma J."/>
        </authorList>
    </citation>
    <scope>NUCLEOTIDE SEQUENCE [LARGE SCALE GENOMIC DNA]</scope>
    <source>
        <strain evidence="6">CCM 7327</strain>
    </source>
</reference>
<reference evidence="1" key="4">
    <citation type="submission" date="2017-10" db="EMBL/GenBank/DDBJ databases">
        <title>Bioaugmenting a lab-scale membrane bioreactor with Sphingobium fuliginis OMI to degrade 4-tert-butylphenol.</title>
        <authorList>
            <person name="Takada K."/>
            <person name="Shiba T."/>
            <person name="Soda S."/>
            <person name="Inoue D."/>
            <person name="Miyake M."/>
            <person name="Eguchi M."/>
            <person name="Ike M."/>
        </authorList>
    </citation>
    <scope>NUCLEOTIDE SEQUENCE</scope>
    <source>
        <strain evidence="1">OMI</strain>
    </source>
</reference>
<organism evidence="1 4">
    <name type="scientific">Sphingobium fuliginis (strain ATCC 27551)</name>
    <dbReference type="NCBI Taxonomy" id="336203"/>
    <lineage>
        <taxon>Bacteria</taxon>
        <taxon>Pseudomonadati</taxon>
        <taxon>Pseudomonadota</taxon>
        <taxon>Alphaproteobacteria</taxon>
        <taxon>Sphingomonadales</taxon>
        <taxon>Sphingomonadaceae</taxon>
        <taxon>Sphingobium</taxon>
    </lineage>
</organism>
<evidence type="ECO:0000313" key="6">
    <source>
        <dbReference type="Proteomes" id="UP000628109"/>
    </source>
</evidence>
<evidence type="ECO:0000313" key="4">
    <source>
        <dbReference type="Proteomes" id="UP000221538"/>
    </source>
</evidence>
<reference evidence="3" key="8">
    <citation type="journal article" date="2021" name="Microbiol. Resour. Announc.">
        <title>Complete Genome Sequence of Sphingobium barthaii KK22, a High-Molecular-Weight Polycyclic Aromatic Hydrocarbon-Degrading Soil Bacterium.</title>
        <authorList>
            <person name="Mori J.F."/>
            <person name="Kanaly R.A."/>
        </authorList>
    </citation>
    <scope>NUCLEOTIDE SEQUENCE</scope>
    <source>
        <strain evidence="3">KK22</strain>
    </source>
</reference>
<reference evidence="2" key="3">
    <citation type="journal article" date="2014" name="Int. J. Syst. Evol. Microbiol.">
        <title>Complete genome of a new Firmicutes species belonging to the dominant human colonic microbiota ('Ruminococcus bicirculans') reveals two chromosomes and a selective capacity to utilize plant glucans.</title>
        <authorList>
            <consortium name="NISC Comparative Sequencing Program"/>
            <person name="Wegmann U."/>
            <person name="Louis P."/>
            <person name="Goesmann A."/>
            <person name="Henrissat B."/>
            <person name="Duncan S.H."/>
            <person name="Flint H.J."/>
        </authorList>
    </citation>
    <scope>NUCLEOTIDE SEQUENCE</scope>
    <source>
        <strain evidence="2">CCM 7327</strain>
    </source>
</reference>
<dbReference type="EMBL" id="CP060036">
    <property type="protein sequence ID" value="QOT73750.1"/>
    <property type="molecule type" value="Genomic_DNA"/>
</dbReference>
<reference evidence="1" key="5">
    <citation type="submission" date="2017-10" db="EMBL/GenBank/DDBJ databases">
        <authorList>
            <person name="Banno H."/>
            <person name="Chua N.-H."/>
        </authorList>
    </citation>
    <scope>NUCLEOTIDE SEQUENCE</scope>
    <source>
        <strain evidence="1">OMI</strain>
    </source>
</reference>
<keyword evidence="6" id="KW-1185">Reference proteome</keyword>